<protein>
    <submittedName>
        <fullName evidence="2">Putative phosphoglycerate mutase</fullName>
    </submittedName>
</protein>
<dbReference type="Gene3D" id="3.40.50.1240">
    <property type="entry name" value="Phosphoglycerate mutase-like"/>
    <property type="match status" value="1"/>
</dbReference>
<keyword evidence="3" id="KW-1185">Reference proteome</keyword>
<dbReference type="InterPro" id="IPR001345">
    <property type="entry name" value="PG/BPGM_mutase_AS"/>
</dbReference>
<dbReference type="PANTHER" id="PTHR48100:SF58">
    <property type="entry name" value="PE-PGRS FAMILY PROTEIN PE_PGRS11"/>
    <property type="match status" value="1"/>
</dbReference>
<dbReference type="PANTHER" id="PTHR48100">
    <property type="entry name" value="BROAD-SPECIFICITY PHOSPHATASE YOR283W-RELATED"/>
    <property type="match status" value="1"/>
</dbReference>
<dbReference type="InterPro" id="IPR029033">
    <property type="entry name" value="His_PPase_superfam"/>
</dbReference>
<dbReference type="OrthoDB" id="9793115at2"/>
<dbReference type="GO" id="GO:0005737">
    <property type="term" value="C:cytoplasm"/>
    <property type="evidence" value="ECO:0007669"/>
    <property type="project" value="TreeGrafter"/>
</dbReference>
<reference evidence="2 3" key="1">
    <citation type="submission" date="2018-02" db="EMBL/GenBank/DDBJ databases">
        <title>Genomic Encyclopedia of Archaeal and Bacterial Type Strains, Phase II (KMG-II): from individual species to whole genera.</title>
        <authorList>
            <person name="Goeker M."/>
        </authorList>
    </citation>
    <scope>NUCLEOTIDE SEQUENCE [LARGE SCALE GENOMIC DNA]</scope>
    <source>
        <strain evidence="2 3">YU 961-1</strain>
    </source>
</reference>
<evidence type="ECO:0000313" key="2">
    <source>
        <dbReference type="EMBL" id="PPK61718.1"/>
    </source>
</evidence>
<comment type="caution">
    <text evidence="2">The sequence shown here is derived from an EMBL/GenBank/DDBJ whole genome shotgun (WGS) entry which is preliminary data.</text>
</comment>
<dbReference type="Proteomes" id="UP000239203">
    <property type="component" value="Unassembled WGS sequence"/>
</dbReference>
<dbReference type="Pfam" id="PF00300">
    <property type="entry name" value="His_Phos_1"/>
    <property type="match status" value="1"/>
</dbReference>
<dbReference type="SMART" id="SM00855">
    <property type="entry name" value="PGAM"/>
    <property type="match status" value="1"/>
</dbReference>
<gene>
    <name evidence="2" type="ORF">CLV40_13915</name>
</gene>
<name>A0A2S6GCC3_9PSEU</name>
<dbReference type="AlphaFoldDB" id="A0A2S6GCC3"/>
<proteinExistence type="predicted"/>
<sequence length="202" mass="21816">MTVRLMLTRHGETPSNLRHALDSRPPGPSLTEMGHRQASALADRLAGDRVVAVYASIAVRAQETAAPVARRHGLAVEVVEGIHELQVGDLEGLSDEDSLRRFGLVYDRWTRGDLAASMPGGESGEQLRARYLSTLEQICAKHDDGLVVVVSHGGIIRLGAEWLADNVGARLAGAKLLPNTGHVLLEPRDAGWHCLEWTGVDL</sequence>
<accession>A0A2S6GCC3</accession>
<dbReference type="InterPro" id="IPR050275">
    <property type="entry name" value="PGM_Phosphatase"/>
</dbReference>
<dbReference type="GO" id="GO:0016791">
    <property type="term" value="F:phosphatase activity"/>
    <property type="evidence" value="ECO:0007669"/>
    <property type="project" value="TreeGrafter"/>
</dbReference>
<dbReference type="CDD" id="cd07067">
    <property type="entry name" value="HP_PGM_like"/>
    <property type="match status" value="1"/>
</dbReference>
<evidence type="ECO:0000256" key="1">
    <source>
        <dbReference type="SAM" id="MobiDB-lite"/>
    </source>
</evidence>
<evidence type="ECO:0000313" key="3">
    <source>
        <dbReference type="Proteomes" id="UP000239203"/>
    </source>
</evidence>
<feature type="region of interest" description="Disordered" evidence="1">
    <location>
        <begin position="1"/>
        <end position="33"/>
    </location>
</feature>
<organism evidence="2 3">
    <name type="scientific">Actinokineospora auranticolor</name>
    <dbReference type="NCBI Taxonomy" id="155976"/>
    <lineage>
        <taxon>Bacteria</taxon>
        <taxon>Bacillati</taxon>
        <taxon>Actinomycetota</taxon>
        <taxon>Actinomycetes</taxon>
        <taxon>Pseudonocardiales</taxon>
        <taxon>Pseudonocardiaceae</taxon>
        <taxon>Actinokineospora</taxon>
    </lineage>
</organism>
<dbReference type="SUPFAM" id="SSF53254">
    <property type="entry name" value="Phosphoglycerate mutase-like"/>
    <property type="match status" value="1"/>
</dbReference>
<dbReference type="InterPro" id="IPR013078">
    <property type="entry name" value="His_Pase_superF_clade-1"/>
</dbReference>
<dbReference type="EMBL" id="PTIX01000039">
    <property type="protein sequence ID" value="PPK61718.1"/>
    <property type="molecule type" value="Genomic_DNA"/>
</dbReference>
<dbReference type="PROSITE" id="PS00175">
    <property type="entry name" value="PG_MUTASE"/>
    <property type="match status" value="1"/>
</dbReference>